<dbReference type="Gene3D" id="3.90.380.10">
    <property type="entry name" value="Naphthalene 1,2-dioxygenase Alpha Subunit, Chain A, domain 1"/>
    <property type="match status" value="1"/>
</dbReference>
<evidence type="ECO:0000256" key="2">
    <source>
        <dbReference type="ARBA" id="ARBA00022714"/>
    </source>
</evidence>
<keyword evidence="5" id="KW-0408">Iron</keyword>
<dbReference type="GO" id="GO:0046872">
    <property type="term" value="F:metal ion binding"/>
    <property type="evidence" value="ECO:0007669"/>
    <property type="project" value="UniProtKB-KW"/>
</dbReference>
<evidence type="ECO:0000259" key="7">
    <source>
        <dbReference type="PROSITE" id="PS51296"/>
    </source>
</evidence>
<name>A0A4R5M6L7_9BURK</name>
<evidence type="ECO:0000256" key="3">
    <source>
        <dbReference type="ARBA" id="ARBA00022723"/>
    </source>
</evidence>
<dbReference type="InterPro" id="IPR050584">
    <property type="entry name" value="Cholesterol_7-desaturase"/>
</dbReference>
<dbReference type="PANTHER" id="PTHR21266:SF60">
    <property type="entry name" value="3-KETOSTEROID-9-ALPHA-MONOOXYGENASE, OXYGENASE COMPONENT"/>
    <property type="match status" value="1"/>
</dbReference>
<evidence type="ECO:0000313" key="8">
    <source>
        <dbReference type="EMBL" id="TDG21774.1"/>
    </source>
</evidence>
<gene>
    <name evidence="8" type="ORF">EYW47_20650</name>
</gene>
<dbReference type="RefSeq" id="WP_133196691.1">
    <property type="nucleotide sequence ID" value="NZ_JBHUCW010000038.1"/>
</dbReference>
<dbReference type="InterPro" id="IPR036922">
    <property type="entry name" value="Rieske_2Fe-2S_sf"/>
</dbReference>
<evidence type="ECO:0000256" key="1">
    <source>
        <dbReference type="ARBA" id="ARBA00001962"/>
    </source>
</evidence>
<dbReference type="SUPFAM" id="SSF50022">
    <property type="entry name" value="ISP domain"/>
    <property type="match status" value="1"/>
</dbReference>
<keyword evidence="6" id="KW-0411">Iron-sulfur</keyword>
<dbReference type="GO" id="GO:0008203">
    <property type="term" value="P:cholesterol metabolic process"/>
    <property type="evidence" value="ECO:0007669"/>
    <property type="project" value="InterPro"/>
</dbReference>
<dbReference type="InterPro" id="IPR017941">
    <property type="entry name" value="Rieske_2Fe-2S"/>
</dbReference>
<evidence type="ECO:0000256" key="4">
    <source>
        <dbReference type="ARBA" id="ARBA00023002"/>
    </source>
</evidence>
<keyword evidence="3" id="KW-0479">Metal-binding</keyword>
<dbReference type="Proteomes" id="UP000295722">
    <property type="component" value="Unassembled WGS sequence"/>
</dbReference>
<dbReference type="Gene3D" id="2.102.10.10">
    <property type="entry name" value="Rieske [2Fe-2S] iron-sulphur domain"/>
    <property type="match status" value="1"/>
</dbReference>
<dbReference type="EMBL" id="SMRP01000010">
    <property type="protein sequence ID" value="TDG21774.1"/>
    <property type="molecule type" value="Genomic_DNA"/>
</dbReference>
<keyword evidence="2" id="KW-0001">2Fe-2S</keyword>
<comment type="cofactor">
    <cofactor evidence="1">
        <name>Fe cation</name>
        <dbReference type="ChEBI" id="CHEBI:24875"/>
    </cofactor>
</comment>
<dbReference type="Pfam" id="PF19298">
    <property type="entry name" value="KshA_C"/>
    <property type="match status" value="1"/>
</dbReference>
<evidence type="ECO:0000313" key="9">
    <source>
        <dbReference type="Proteomes" id="UP000295722"/>
    </source>
</evidence>
<dbReference type="AlphaFoldDB" id="A0A4R5M6L7"/>
<dbReference type="GO" id="GO:0016491">
    <property type="term" value="F:oxidoreductase activity"/>
    <property type="evidence" value="ECO:0007669"/>
    <property type="project" value="UniProtKB-KW"/>
</dbReference>
<feature type="domain" description="Rieske" evidence="7">
    <location>
        <begin position="20"/>
        <end position="122"/>
    </location>
</feature>
<keyword evidence="9" id="KW-1185">Reference proteome</keyword>
<evidence type="ECO:0000256" key="6">
    <source>
        <dbReference type="ARBA" id="ARBA00023014"/>
    </source>
</evidence>
<keyword evidence="4" id="KW-0560">Oxidoreductase</keyword>
<dbReference type="InterPro" id="IPR045605">
    <property type="entry name" value="KshA-like_C"/>
</dbReference>
<dbReference type="Pfam" id="PF00355">
    <property type="entry name" value="Rieske"/>
    <property type="match status" value="1"/>
</dbReference>
<comment type="caution">
    <text evidence="8">The sequence shown here is derived from an EMBL/GenBank/DDBJ whole genome shotgun (WGS) entry which is preliminary data.</text>
</comment>
<dbReference type="OrthoDB" id="9769355at2"/>
<sequence length="362" mass="40637">MALPRSNGETATADRYARGWHCLGLASEYKDGKPHGLDIFGQRLVAFAGDDGHIRVLDAWCPHMGGDLASGTVQGNSVVCPFHHWSWGGDGACNSIPYCKRVPAKARVKAWHSCEQNNLLFVWHDPEGAPPAPEVAIPRIHACFSDEWMPWSIRKMTIQTHCRELVDNLADAAHFGPVHGSPASYFCNTFVGHVGHQMFHGAQSELLGSTLIADSAYFGPAYHITHMSAEVDGNPLHSILLNCHVPINQHSFELRYGVMIKKIPGLSDDQNREIANAYVEQAHKSFFQDVEIWHNKTRVERPVLCEGDGPIYQLREWYRQFYTDVADLPRNLHEKKVFQCKDGEWQTLTEVPALALSELHEI</sequence>
<reference evidence="8 9" key="1">
    <citation type="submission" date="2019-03" db="EMBL/GenBank/DDBJ databases">
        <title>Paraburkholderia sp. 4M-K11, isolated from subtropical forest soil.</title>
        <authorList>
            <person name="Gao Z.-H."/>
            <person name="Qiu L.-H."/>
        </authorList>
    </citation>
    <scope>NUCLEOTIDE SEQUENCE [LARGE SCALE GENOMIC DNA]</scope>
    <source>
        <strain evidence="8 9">4M-K11</strain>
    </source>
</reference>
<dbReference type="PANTHER" id="PTHR21266">
    <property type="entry name" value="IRON-SULFUR DOMAIN CONTAINING PROTEIN"/>
    <property type="match status" value="1"/>
</dbReference>
<dbReference type="SUPFAM" id="SSF55961">
    <property type="entry name" value="Bet v1-like"/>
    <property type="match status" value="1"/>
</dbReference>
<dbReference type="PROSITE" id="PS51296">
    <property type="entry name" value="RIESKE"/>
    <property type="match status" value="1"/>
</dbReference>
<proteinExistence type="predicted"/>
<organism evidence="8 9">
    <name type="scientific">Paraburkholderia silviterrae</name>
    <dbReference type="NCBI Taxonomy" id="2528715"/>
    <lineage>
        <taxon>Bacteria</taxon>
        <taxon>Pseudomonadati</taxon>
        <taxon>Pseudomonadota</taxon>
        <taxon>Betaproteobacteria</taxon>
        <taxon>Burkholderiales</taxon>
        <taxon>Burkholderiaceae</taxon>
        <taxon>Paraburkholderia</taxon>
    </lineage>
</organism>
<protein>
    <submittedName>
        <fullName evidence="8">3-ketosteroid-9-alpha-hydroxylase</fullName>
    </submittedName>
</protein>
<accession>A0A4R5M6L7</accession>
<evidence type="ECO:0000256" key="5">
    <source>
        <dbReference type="ARBA" id="ARBA00023004"/>
    </source>
</evidence>
<dbReference type="GO" id="GO:0051537">
    <property type="term" value="F:2 iron, 2 sulfur cluster binding"/>
    <property type="evidence" value="ECO:0007669"/>
    <property type="project" value="UniProtKB-KW"/>
</dbReference>